<accession>A0A7W3N527</accession>
<protein>
    <submittedName>
        <fullName evidence="1">Uncharacterized protein</fullName>
    </submittedName>
</protein>
<proteinExistence type="predicted"/>
<keyword evidence="2" id="KW-1185">Reference proteome</keyword>
<comment type="caution">
    <text evidence="1">The sequence shown here is derived from an EMBL/GenBank/DDBJ whole genome shotgun (WGS) entry which is preliminary data.</text>
</comment>
<dbReference type="AlphaFoldDB" id="A0A7W3N527"/>
<sequence length="106" mass="11510">MAPPALPDTPLTARVLDLARVLPAHAVIAERTAAWLWGVDVLPRGADETTWPIELAVPPGPAPPEIPGTFLTALATTLMDRGWTPAPARMQRLDRHLTALRRNRSP</sequence>
<dbReference type="EMBL" id="JACJII010000001">
    <property type="protein sequence ID" value="MBA9007684.1"/>
    <property type="molecule type" value="Genomic_DNA"/>
</dbReference>
<dbReference type="RefSeq" id="WP_182708168.1">
    <property type="nucleotide sequence ID" value="NZ_JACJII010000001.1"/>
</dbReference>
<name>A0A7W3N527_9ACTN</name>
<dbReference type="Proteomes" id="UP000539313">
    <property type="component" value="Unassembled WGS sequence"/>
</dbReference>
<evidence type="ECO:0000313" key="1">
    <source>
        <dbReference type="EMBL" id="MBA9007684.1"/>
    </source>
</evidence>
<gene>
    <name evidence="1" type="ORF">HNR21_006566</name>
</gene>
<evidence type="ECO:0000313" key="2">
    <source>
        <dbReference type="Proteomes" id="UP000539313"/>
    </source>
</evidence>
<reference evidence="1 2" key="1">
    <citation type="submission" date="2020-08" db="EMBL/GenBank/DDBJ databases">
        <title>Sequencing the genomes of 1000 actinobacteria strains.</title>
        <authorList>
            <person name="Klenk H.-P."/>
        </authorList>
    </citation>
    <scope>NUCLEOTIDE SEQUENCE [LARGE SCALE GENOMIC DNA]</scope>
    <source>
        <strain evidence="1 2">DSM 45823</strain>
    </source>
</reference>
<organism evidence="1 2">
    <name type="scientific">Thermomonospora cellulosilytica</name>
    <dbReference type="NCBI Taxonomy" id="1411118"/>
    <lineage>
        <taxon>Bacteria</taxon>
        <taxon>Bacillati</taxon>
        <taxon>Actinomycetota</taxon>
        <taxon>Actinomycetes</taxon>
        <taxon>Streptosporangiales</taxon>
        <taxon>Thermomonosporaceae</taxon>
        <taxon>Thermomonospora</taxon>
    </lineage>
</organism>